<reference evidence="2" key="1">
    <citation type="submission" date="2017-02" db="UniProtKB">
        <authorList>
            <consortium name="WormBaseParasite"/>
        </authorList>
    </citation>
    <scope>IDENTIFICATION</scope>
</reference>
<sequence>MPTPLSVSMAWYSNFSLNVIPEEVPTSRLDAVNGCFGASYEYLQPQRAAYSRLSEETCLEPFDDGTESLDRREWQQRGTIRGGSTHNFMSSSTINSSNAYYQEGPGVAIVDVPTTQQRLVVSPLSTI</sequence>
<accession>A0A0N5B106</accession>
<dbReference type="WBParaSite" id="SMUV_0001095801-mRNA-1">
    <property type="protein sequence ID" value="SMUV_0001095801-mRNA-1"/>
    <property type="gene ID" value="SMUV_0001095801"/>
</dbReference>
<evidence type="ECO:0000313" key="1">
    <source>
        <dbReference type="Proteomes" id="UP000046393"/>
    </source>
</evidence>
<protein>
    <submittedName>
        <fullName evidence="2">Uncharacterized protein</fullName>
    </submittedName>
</protein>
<evidence type="ECO:0000313" key="2">
    <source>
        <dbReference type="WBParaSite" id="SMUV_0001095801-mRNA-1"/>
    </source>
</evidence>
<dbReference type="STRING" id="451379.A0A0N5B106"/>
<name>A0A0N5B106_9BILA</name>
<keyword evidence="1" id="KW-1185">Reference proteome</keyword>
<dbReference type="Proteomes" id="UP000046393">
    <property type="component" value="Unplaced"/>
</dbReference>
<organism evidence="1 2">
    <name type="scientific">Syphacia muris</name>
    <dbReference type="NCBI Taxonomy" id="451379"/>
    <lineage>
        <taxon>Eukaryota</taxon>
        <taxon>Metazoa</taxon>
        <taxon>Ecdysozoa</taxon>
        <taxon>Nematoda</taxon>
        <taxon>Chromadorea</taxon>
        <taxon>Rhabditida</taxon>
        <taxon>Spirurina</taxon>
        <taxon>Oxyuridomorpha</taxon>
        <taxon>Oxyuroidea</taxon>
        <taxon>Oxyuridae</taxon>
        <taxon>Syphacia</taxon>
    </lineage>
</organism>
<dbReference type="AlphaFoldDB" id="A0A0N5B106"/>
<proteinExistence type="predicted"/>